<dbReference type="EMBL" id="JACVDC010000008">
    <property type="protein sequence ID" value="MBC9795261.1"/>
    <property type="molecule type" value="Genomic_DNA"/>
</dbReference>
<protein>
    <recommendedName>
        <fullName evidence="1">Protochlamydia outer membrane protein domain-containing protein</fullName>
    </recommendedName>
</protein>
<organism evidence="2 3">
    <name type="scientific">Sinomicrobium weinanense</name>
    <dbReference type="NCBI Taxonomy" id="2842200"/>
    <lineage>
        <taxon>Bacteria</taxon>
        <taxon>Pseudomonadati</taxon>
        <taxon>Bacteroidota</taxon>
        <taxon>Flavobacteriia</taxon>
        <taxon>Flavobacteriales</taxon>
        <taxon>Flavobacteriaceae</taxon>
        <taxon>Sinomicrobium</taxon>
    </lineage>
</organism>
<evidence type="ECO:0000259" key="1">
    <source>
        <dbReference type="Pfam" id="PF17251"/>
    </source>
</evidence>
<dbReference type="InterPro" id="IPR053724">
    <property type="entry name" value="OMP_A26_sf"/>
</dbReference>
<dbReference type="Gene3D" id="2.40.128.90">
    <property type="entry name" value="OMPT-like"/>
    <property type="match status" value="1"/>
</dbReference>
<dbReference type="InterPro" id="IPR035163">
    <property type="entry name" value="Pom"/>
</dbReference>
<comment type="caution">
    <text evidence="2">The sequence shown here is derived from an EMBL/GenBank/DDBJ whole genome shotgun (WGS) entry which is preliminary data.</text>
</comment>
<dbReference type="Proteomes" id="UP000653730">
    <property type="component" value="Unassembled WGS sequence"/>
</dbReference>
<keyword evidence="3" id="KW-1185">Reference proteome</keyword>
<reference evidence="2 3" key="1">
    <citation type="submission" date="2020-09" db="EMBL/GenBank/DDBJ databases">
        <title>Sinomicrobium weinanense sp. nov., a halophilic bacteria isolated from saline-alkali soil.</title>
        <authorList>
            <person name="Wu P."/>
            <person name="Ren H."/>
            <person name="Mei Y."/>
            <person name="Liang Y."/>
            <person name="Chen Z."/>
        </authorList>
    </citation>
    <scope>NUCLEOTIDE SEQUENCE [LARGE SCALE GENOMIC DNA]</scope>
    <source>
        <strain evidence="2 3">FJxs</strain>
    </source>
</reference>
<proteinExistence type="predicted"/>
<gene>
    <name evidence="2" type="ORF">IBL28_04730</name>
</gene>
<sequence length="303" mass="34866">MFTTFRFFLVFCFLFLFFDGLHGQEIRRNGLSIQPYVKYRQEDLRWSVAGDIRGQNPNILSELIWKRIQGPEAGVLFGKRISKRFSVQMDMSYMAIASGRVTDADYSEDNRQGNFYREKLRADKGYVLSFDARLQYCLLVNSGIRIIPFLGYTSKYQHLYMLDNKVPLIEGKELKSTYTPHWYGGSAGSTFIFDIQKFRILLEVEGDLVKYTAGANWNLREELAHPVSFKHHATGKGVNARLFVEYPIGKKTYITFNTDISYLETGKGRDKTFYQSGSEAVTRLNSVINRSFGIGCGLKFKLL</sequence>
<dbReference type="RefSeq" id="WP_187964417.1">
    <property type="nucleotide sequence ID" value="NZ_JACVDC010000008.1"/>
</dbReference>
<dbReference type="AlphaFoldDB" id="A0A926JQ93"/>
<accession>A0A926JQ93</accession>
<dbReference type="GO" id="GO:0004190">
    <property type="term" value="F:aspartic-type endopeptidase activity"/>
    <property type="evidence" value="ECO:0007669"/>
    <property type="project" value="InterPro"/>
</dbReference>
<dbReference type="SUPFAM" id="SSF69917">
    <property type="entry name" value="OMPT-like"/>
    <property type="match status" value="1"/>
</dbReference>
<dbReference type="InterPro" id="IPR020080">
    <property type="entry name" value="OM_adhesin/peptidase_omptin"/>
</dbReference>
<dbReference type="Pfam" id="PF17251">
    <property type="entry name" value="Pom"/>
    <property type="match status" value="1"/>
</dbReference>
<evidence type="ECO:0000313" key="3">
    <source>
        <dbReference type="Proteomes" id="UP000653730"/>
    </source>
</evidence>
<feature type="domain" description="Protochlamydia outer membrane protein" evidence="1">
    <location>
        <begin position="39"/>
        <end position="301"/>
    </location>
</feature>
<evidence type="ECO:0000313" key="2">
    <source>
        <dbReference type="EMBL" id="MBC9795261.1"/>
    </source>
</evidence>
<name>A0A926JQ93_9FLAO</name>